<evidence type="ECO:0000313" key="7">
    <source>
        <dbReference type="EMBL" id="CAB4600173.1"/>
    </source>
</evidence>
<gene>
    <name evidence="7" type="ORF">UFOPK1824_00644</name>
    <name evidence="8" type="ORF">UFOPK2340_00988</name>
    <name evidence="9" type="ORF">UFOPK2772_00825</name>
    <name evidence="10" type="ORF">UFOPK2850_01265</name>
    <name evidence="11" type="ORF">UFOPK3027_01353</name>
    <name evidence="12" type="ORF">UFOPK3256_01304</name>
    <name evidence="13" type="ORF">UFOPK3827_01324</name>
    <name evidence="14" type="ORF">UFOPK3982_01112</name>
    <name evidence="15" type="ORF">UFOPK4120_01382</name>
    <name evidence="16" type="ORF">UFOPK4404_01378</name>
</gene>
<dbReference type="InterPro" id="IPR017941">
    <property type="entry name" value="Rieske_2Fe-2S"/>
</dbReference>
<evidence type="ECO:0000256" key="1">
    <source>
        <dbReference type="ARBA" id="ARBA00022714"/>
    </source>
</evidence>
<evidence type="ECO:0000256" key="5">
    <source>
        <dbReference type="SAM" id="MobiDB-lite"/>
    </source>
</evidence>
<dbReference type="CDD" id="cd03467">
    <property type="entry name" value="Rieske"/>
    <property type="match status" value="1"/>
</dbReference>
<dbReference type="PROSITE" id="PS51296">
    <property type="entry name" value="RIESKE"/>
    <property type="match status" value="1"/>
</dbReference>
<evidence type="ECO:0000256" key="3">
    <source>
        <dbReference type="ARBA" id="ARBA00023004"/>
    </source>
</evidence>
<evidence type="ECO:0000256" key="4">
    <source>
        <dbReference type="ARBA" id="ARBA00023014"/>
    </source>
</evidence>
<evidence type="ECO:0000256" key="2">
    <source>
        <dbReference type="ARBA" id="ARBA00022723"/>
    </source>
</evidence>
<proteinExistence type="predicted"/>
<protein>
    <submittedName>
        <fullName evidence="12">Unannotated protein</fullName>
    </submittedName>
</protein>
<dbReference type="GO" id="GO:0046872">
    <property type="term" value="F:metal ion binding"/>
    <property type="evidence" value="ECO:0007669"/>
    <property type="project" value="UniProtKB-KW"/>
</dbReference>
<feature type="compositionally biased region" description="Low complexity" evidence="5">
    <location>
        <begin position="60"/>
        <end position="98"/>
    </location>
</feature>
<keyword evidence="1" id="KW-0001">2Fe-2S</keyword>
<dbReference type="EMBL" id="CAFBNM010000019">
    <property type="protein sequence ID" value="CAB4962201.1"/>
    <property type="molecule type" value="Genomic_DNA"/>
</dbReference>
<evidence type="ECO:0000313" key="12">
    <source>
        <dbReference type="EMBL" id="CAB4844449.1"/>
    </source>
</evidence>
<evidence type="ECO:0000313" key="14">
    <source>
        <dbReference type="EMBL" id="CAB4990365.1"/>
    </source>
</evidence>
<evidence type="ECO:0000313" key="13">
    <source>
        <dbReference type="EMBL" id="CAB4962201.1"/>
    </source>
</evidence>
<dbReference type="GO" id="GO:0051537">
    <property type="term" value="F:2 iron, 2 sulfur cluster binding"/>
    <property type="evidence" value="ECO:0007669"/>
    <property type="project" value="UniProtKB-KW"/>
</dbReference>
<dbReference type="EMBL" id="CAFBPO010000024">
    <property type="protein sequence ID" value="CAB5028794.1"/>
    <property type="molecule type" value="Genomic_DNA"/>
</dbReference>
<keyword evidence="2" id="KW-0479">Metal-binding</keyword>
<evidence type="ECO:0000313" key="9">
    <source>
        <dbReference type="EMBL" id="CAB4738212.1"/>
    </source>
</evidence>
<evidence type="ECO:0000313" key="15">
    <source>
        <dbReference type="EMBL" id="CAB5028794.1"/>
    </source>
</evidence>
<reference evidence="12" key="1">
    <citation type="submission" date="2020-05" db="EMBL/GenBank/DDBJ databases">
        <authorList>
            <person name="Chiriac C."/>
            <person name="Salcher M."/>
            <person name="Ghai R."/>
            <person name="Kavagutti S V."/>
        </authorList>
    </citation>
    <scope>NUCLEOTIDE SEQUENCE</scope>
</reference>
<evidence type="ECO:0000313" key="10">
    <source>
        <dbReference type="EMBL" id="CAB4762756.1"/>
    </source>
</evidence>
<keyword evidence="3" id="KW-0408">Iron</keyword>
<dbReference type="EMBL" id="CAEZYT010000046">
    <property type="protein sequence ID" value="CAB4738212.1"/>
    <property type="molecule type" value="Genomic_DNA"/>
</dbReference>
<dbReference type="InterPro" id="IPR036922">
    <property type="entry name" value="Rieske_2Fe-2S_sf"/>
</dbReference>
<dbReference type="EMBL" id="CAEZZH010000020">
    <property type="protein sequence ID" value="CAB4762756.1"/>
    <property type="molecule type" value="Genomic_DNA"/>
</dbReference>
<dbReference type="Gene3D" id="2.102.10.10">
    <property type="entry name" value="Rieske [2Fe-2S] iron-sulphur domain"/>
    <property type="match status" value="1"/>
</dbReference>
<dbReference type="EMBL" id="CAFAAN010000016">
    <property type="protein sequence ID" value="CAB4811343.1"/>
    <property type="molecule type" value="Genomic_DNA"/>
</dbReference>
<evidence type="ECO:0000313" key="16">
    <source>
        <dbReference type="EMBL" id="CAB5075993.1"/>
    </source>
</evidence>
<feature type="region of interest" description="Disordered" evidence="5">
    <location>
        <begin position="60"/>
        <end position="106"/>
    </location>
</feature>
<feature type="domain" description="Rieske" evidence="6">
    <location>
        <begin position="102"/>
        <end position="200"/>
    </location>
</feature>
<organism evidence="12">
    <name type="scientific">freshwater metagenome</name>
    <dbReference type="NCBI Taxonomy" id="449393"/>
    <lineage>
        <taxon>unclassified sequences</taxon>
        <taxon>metagenomes</taxon>
        <taxon>ecological metagenomes</taxon>
    </lineage>
</organism>
<name>A0A6J7BKC9_9ZZZZ</name>
<dbReference type="Pfam" id="PF00355">
    <property type="entry name" value="Rieske"/>
    <property type="match status" value="1"/>
</dbReference>
<dbReference type="EMBL" id="CAFBQY010000019">
    <property type="protein sequence ID" value="CAB5075993.1"/>
    <property type="molecule type" value="Genomic_DNA"/>
</dbReference>
<keyword evidence="4" id="KW-0411">Iron-sulfur</keyword>
<dbReference type="EMBL" id="CAFAZW010000026">
    <property type="protein sequence ID" value="CAB4844449.1"/>
    <property type="molecule type" value="Genomic_DNA"/>
</dbReference>
<evidence type="ECO:0000313" key="11">
    <source>
        <dbReference type="EMBL" id="CAB4811343.1"/>
    </source>
</evidence>
<dbReference type="EMBL" id="CAFBOO010000009">
    <property type="protein sequence ID" value="CAB4990365.1"/>
    <property type="molecule type" value="Genomic_DNA"/>
</dbReference>
<evidence type="ECO:0000259" key="6">
    <source>
        <dbReference type="PROSITE" id="PS51296"/>
    </source>
</evidence>
<sequence>MVGLFGAAITFISGAAVAAEVPKLKCTRVGQSVIYRNQKFTCVKKSGKLVWGKGVPVPVKSASPSPSASPSASATPKPSPSASPSASAASPTPTASPTNNQIKLASSSEIPTGTVKVFQAGRTTGLTASIVLIRDSAGLRALAAECPHAGYLVQDNGGGQLVCPAHNSLFSAKDGELLRGPASYGLSRYVVTETGGEIFLTI</sequence>
<dbReference type="EMBL" id="CAEZUM010000034">
    <property type="protein sequence ID" value="CAB4600173.1"/>
    <property type="molecule type" value="Genomic_DNA"/>
</dbReference>
<evidence type="ECO:0000313" key="8">
    <source>
        <dbReference type="EMBL" id="CAB4679308.1"/>
    </source>
</evidence>
<dbReference type="SUPFAM" id="SSF50022">
    <property type="entry name" value="ISP domain"/>
    <property type="match status" value="1"/>
</dbReference>
<dbReference type="AlphaFoldDB" id="A0A6J7BKC9"/>
<accession>A0A6J7BKC9</accession>
<dbReference type="EMBL" id="CAEZXC010000057">
    <property type="protein sequence ID" value="CAB4679308.1"/>
    <property type="molecule type" value="Genomic_DNA"/>
</dbReference>